<dbReference type="SMART" id="SM00365">
    <property type="entry name" value="LRR_SD22"/>
    <property type="match status" value="3"/>
</dbReference>
<evidence type="ECO:0000259" key="4">
    <source>
        <dbReference type="Pfam" id="PF00531"/>
    </source>
</evidence>
<feature type="compositionally biased region" description="Low complexity" evidence="3">
    <location>
        <begin position="949"/>
        <end position="960"/>
    </location>
</feature>
<evidence type="ECO:0000313" key="6">
    <source>
        <dbReference type="Proteomes" id="UP000887568"/>
    </source>
</evidence>
<dbReference type="EnsemblMetazoa" id="XM_038208293.1">
    <property type="protein sequence ID" value="XP_038064221.1"/>
    <property type="gene ID" value="LOC119734748"/>
</dbReference>
<feature type="region of interest" description="Disordered" evidence="3">
    <location>
        <begin position="887"/>
        <end position="994"/>
    </location>
</feature>
<dbReference type="AlphaFoldDB" id="A0A914AKX8"/>
<reference evidence="5" key="1">
    <citation type="submission" date="2022-11" db="UniProtKB">
        <authorList>
            <consortium name="EnsemblMetazoa"/>
        </authorList>
    </citation>
    <scope>IDENTIFICATION</scope>
</reference>
<evidence type="ECO:0000256" key="1">
    <source>
        <dbReference type="ARBA" id="ARBA00022614"/>
    </source>
</evidence>
<evidence type="ECO:0000313" key="5">
    <source>
        <dbReference type="EnsemblMetazoa" id="XP_038064221.1"/>
    </source>
</evidence>
<dbReference type="Pfam" id="PF00531">
    <property type="entry name" value="Death"/>
    <property type="match status" value="1"/>
</dbReference>
<proteinExistence type="predicted"/>
<dbReference type="PANTHER" id="PTHR48051">
    <property type="match status" value="1"/>
</dbReference>
<organism evidence="5 6">
    <name type="scientific">Patiria miniata</name>
    <name type="common">Bat star</name>
    <name type="synonym">Asterina miniata</name>
    <dbReference type="NCBI Taxonomy" id="46514"/>
    <lineage>
        <taxon>Eukaryota</taxon>
        <taxon>Metazoa</taxon>
        <taxon>Echinodermata</taxon>
        <taxon>Eleutherozoa</taxon>
        <taxon>Asterozoa</taxon>
        <taxon>Asteroidea</taxon>
        <taxon>Valvatacea</taxon>
        <taxon>Valvatida</taxon>
        <taxon>Asterinidae</taxon>
        <taxon>Patiria</taxon>
    </lineage>
</organism>
<dbReference type="InterPro" id="IPR032675">
    <property type="entry name" value="LRR_dom_sf"/>
</dbReference>
<evidence type="ECO:0000256" key="3">
    <source>
        <dbReference type="SAM" id="MobiDB-lite"/>
    </source>
</evidence>
<dbReference type="Gene3D" id="1.10.533.10">
    <property type="entry name" value="Death Domain, Fas"/>
    <property type="match status" value="1"/>
</dbReference>
<feature type="compositionally biased region" description="Polar residues" evidence="3">
    <location>
        <begin position="930"/>
        <end position="939"/>
    </location>
</feature>
<dbReference type="GeneID" id="119734748"/>
<protein>
    <recommendedName>
        <fullName evidence="4">Death domain-containing protein</fullName>
    </recommendedName>
</protein>
<dbReference type="SUPFAM" id="SSF52058">
    <property type="entry name" value="L domain-like"/>
    <property type="match status" value="1"/>
</dbReference>
<feature type="compositionally biased region" description="Low complexity" evidence="3">
    <location>
        <begin position="984"/>
        <end position="994"/>
    </location>
</feature>
<dbReference type="SMART" id="SM00369">
    <property type="entry name" value="LRR_TYP"/>
    <property type="match status" value="4"/>
</dbReference>
<dbReference type="GO" id="GO:0005737">
    <property type="term" value="C:cytoplasm"/>
    <property type="evidence" value="ECO:0007669"/>
    <property type="project" value="TreeGrafter"/>
</dbReference>
<dbReference type="Gene3D" id="2.60.220.30">
    <property type="match status" value="2"/>
</dbReference>
<dbReference type="RefSeq" id="XP_038064221.1">
    <property type="nucleotide sequence ID" value="XM_038208293.1"/>
</dbReference>
<feature type="domain" description="Death" evidence="4">
    <location>
        <begin position="1078"/>
        <end position="1159"/>
    </location>
</feature>
<evidence type="ECO:0000256" key="2">
    <source>
        <dbReference type="ARBA" id="ARBA00022737"/>
    </source>
</evidence>
<dbReference type="Pfam" id="PF13855">
    <property type="entry name" value="LRR_8"/>
    <property type="match status" value="1"/>
</dbReference>
<dbReference type="Gene3D" id="3.80.10.10">
    <property type="entry name" value="Ribonuclease Inhibitor"/>
    <property type="match status" value="1"/>
</dbReference>
<accession>A0A914AKX8</accession>
<dbReference type="InterPro" id="IPR000488">
    <property type="entry name" value="Death_dom"/>
</dbReference>
<dbReference type="InterPro" id="IPR011029">
    <property type="entry name" value="DEATH-like_dom_sf"/>
</dbReference>
<dbReference type="Proteomes" id="UP000887568">
    <property type="component" value="Unplaced"/>
</dbReference>
<keyword evidence="2" id="KW-0677">Repeat</keyword>
<keyword evidence="1" id="KW-0433">Leucine-rich repeat</keyword>
<dbReference type="CDD" id="cd01670">
    <property type="entry name" value="Death"/>
    <property type="match status" value="1"/>
</dbReference>
<dbReference type="EnsemblMetazoa" id="XM_038208292.1">
    <property type="protein sequence ID" value="XP_038064220.1"/>
    <property type="gene ID" value="LOC119734748"/>
</dbReference>
<dbReference type="SUPFAM" id="SSF47986">
    <property type="entry name" value="DEATH domain"/>
    <property type="match status" value="2"/>
</dbReference>
<dbReference type="GO" id="GO:0007165">
    <property type="term" value="P:signal transduction"/>
    <property type="evidence" value="ECO:0007669"/>
    <property type="project" value="InterPro"/>
</dbReference>
<name>A0A914AKX8_PATMI</name>
<dbReference type="PROSITE" id="PS51450">
    <property type="entry name" value="LRR"/>
    <property type="match status" value="2"/>
</dbReference>
<feature type="compositionally biased region" description="Low complexity" evidence="3">
    <location>
        <begin position="891"/>
        <end position="909"/>
    </location>
</feature>
<dbReference type="OMA" id="FACRFKG"/>
<dbReference type="OrthoDB" id="1394818at2759"/>
<keyword evidence="6" id="KW-1185">Reference proteome</keyword>
<dbReference type="PANTHER" id="PTHR48051:SF54">
    <property type="entry name" value="LEUCINE-RICH REPEAT-CONTAINING PROTEIN"/>
    <property type="match status" value="1"/>
</dbReference>
<dbReference type="RefSeq" id="XP_038064220.1">
    <property type="nucleotide sequence ID" value="XM_038208292.1"/>
</dbReference>
<dbReference type="InterPro" id="IPR001611">
    <property type="entry name" value="Leu-rich_rpt"/>
</dbReference>
<dbReference type="InterPro" id="IPR003591">
    <property type="entry name" value="Leu-rich_rpt_typical-subtyp"/>
</dbReference>
<dbReference type="InterPro" id="IPR050216">
    <property type="entry name" value="LRR_domain-containing"/>
</dbReference>
<sequence length="1165" mass="130742">MSLRSRLHTLPTKDVEIARSGRHYRKALDLRGQYLNSFPEALFQHCRLLVSLETLDLSFNNIRDLPPCINTLTNLQHLYVHHNTLRKLPVEMVCLKGLKTLDVSHNRIGIIPSCLSNLENLQVVNFSGNHVKLLDETVFQLPNLQKFMVTRNPIRNVPRDIYVHGLRAIRQHFGIKLERPVPLPTKPVLEDISLQDQIRTYQLRQTPCCTDDTSCHRPDIKPEPPDENDEEVAVINSSTAVNSRHKQVADILLYERRISTSDYGSCSGSNIESDWLRRDIDNDDLSCHGDYGSDNEDIGCDISVAEDRCEICLRPLYSDINLSDSSPYDCILPNRSRLLKVLNVTVVIPEHNKMNYMRSEFTLDILKDHRFIPDEDPTIVVPASPVVLLGPHGAVFYEDRPAVIRLPLMVKVPFPSQVHCLRSNTDDLERPAWERIPSSDFRVRDGYILLRTSHFSLFTAVLSKTPFSVSRTISAEEGGVLEVNEVPGLVVQFPRGCVHGDVNASIRVICSELPADVRTNLNPSDALATPVVILQPHGYIFNNFSDNPVTVRLPVPDYSAIIQNFGFEAQLSVWQSPTTEDQPVAWEALNTNFKIDCDENGNYFIDIPVVHFSWLTALWASIRGKMQNARLGVGFAYSGGAVNMKCQAWMLENPDTGKFGLVVICHHSDNPMQDVGNYAKNVGGSLKPVSIGPGGSIIVKLGKSDYFEADTAAGEDESLEQVEENYKGGEFEKQFACKFKGQPSNKDIFGKVFVRRRWENGTEERLFEFNLIKKMDEPASSPEDPWTSAPLKQLAEVHGITDGDNWKQFARALGFSLQDLRTKFGRSPDKFATIIAEYRRQGGTHNDFLQTLNEVGRALRVGDTEEQEQQQQPASWLEMLSFSWFGGGGRPSTPTMTTATSTAEGNTENQPGPSGLHLSSPKRKRVCPTCESQTPTLPQSAKRLRREATSATVATSTLSTPEDTLLESLRISPEPKLPTPPRSPSTSLLPTLPTFSRHSPPLGTMTNRPSHVSVVQSHTGSAMSCGLSTSVPNRFYNTPLTETRYGSIPSTSNQSMPMMHMRTDEHLMRENTEEITQSQLYRIAPLIQPHWLKVARFVRDDETLEADLKAIRENYTGPEEQAVQMLLQWRDKCPDICTKGRLYAALCDLNLKTIAKKCNQVYNRS</sequence>